<accession>A0AAJ1WRQ4</accession>
<dbReference type="RefSeq" id="WP_307254698.1">
    <property type="nucleotide sequence ID" value="NZ_JAUSUV010000017.1"/>
</dbReference>
<dbReference type="EMBL" id="JAUSUV010000017">
    <property type="protein sequence ID" value="MDQ0418767.1"/>
    <property type="molecule type" value="Genomic_DNA"/>
</dbReference>
<keyword evidence="2" id="KW-1185">Reference proteome</keyword>
<protein>
    <submittedName>
        <fullName evidence="1">Uncharacterized protein</fullName>
    </submittedName>
</protein>
<gene>
    <name evidence="1" type="ORF">J2Z48_002971</name>
</gene>
<sequence length="92" mass="10620">MADSALAFEVDEFLDIKVGRPIKKKGKEGPIWIDRIILGVSEGWHIRYILNDMKDEVIIRKLEALHKFLEENELRAPVQDDLVDFEDLGGEE</sequence>
<organism evidence="1 2">
    <name type="scientific">Croceifilum oryzae</name>
    <dbReference type="NCBI Taxonomy" id="1553429"/>
    <lineage>
        <taxon>Bacteria</taxon>
        <taxon>Bacillati</taxon>
        <taxon>Bacillota</taxon>
        <taxon>Bacilli</taxon>
        <taxon>Bacillales</taxon>
        <taxon>Thermoactinomycetaceae</taxon>
        <taxon>Croceifilum</taxon>
    </lineage>
</organism>
<comment type="caution">
    <text evidence="1">The sequence shown here is derived from an EMBL/GenBank/DDBJ whole genome shotgun (WGS) entry which is preliminary data.</text>
</comment>
<name>A0AAJ1WRQ4_9BACL</name>
<dbReference type="Proteomes" id="UP001238450">
    <property type="component" value="Unassembled WGS sequence"/>
</dbReference>
<dbReference type="AlphaFoldDB" id="A0AAJ1WRQ4"/>
<evidence type="ECO:0000313" key="1">
    <source>
        <dbReference type="EMBL" id="MDQ0418767.1"/>
    </source>
</evidence>
<proteinExistence type="predicted"/>
<reference evidence="1 2" key="1">
    <citation type="submission" date="2023-07" db="EMBL/GenBank/DDBJ databases">
        <title>Genomic Encyclopedia of Type Strains, Phase IV (KMG-IV): sequencing the most valuable type-strain genomes for metagenomic binning, comparative biology and taxonomic classification.</title>
        <authorList>
            <person name="Goeker M."/>
        </authorList>
    </citation>
    <scope>NUCLEOTIDE SEQUENCE [LARGE SCALE GENOMIC DNA]</scope>
    <source>
        <strain evidence="1 2">DSM 46876</strain>
    </source>
</reference>
<evidence type="ECO:0000313" key="2">
    <source>
        <dbReference type="Proteomes" id="UP001238450"/>
    </source>
</evidence>